<feature type="compositionally biased region" description="Basic and acidic residues" evidence="1">
    <location>
        <begin position="91"/>
        <end position="102"/>
    </location>
</feature>
<keyword evidence="3" id="KW-1185">Reference proteome</keyword>
<gene>
    <name evidence="2" type="ORF">HRQ91_10145</name>
</gene>
<sequence length="406" mass="44539">MRRCKAAILKLLGVSKNPLLAIFFYVLHTVSAQNFPEQVGKTDAMSLSGTSSIASPSQDNAWYVPGKTNIKDILSEQYEQDARSSSPALSERQDPQDSKEDLSNSDDDKDEIITAFDFIKLNEEGLLSNTQELFSGKNADLPEIIYKFREIKKDAASLFKKENKSNILNISSDASVLRFIVNGKDIYPSCRSIYFSRIERNKPFLLAGDRLYDQGNKPYSETFYFLFVPAGRSGGQEVYRVKAAVMQNDINENSELYDLAAIKDLYAFRTGSFISIHSGINDKDGNGSDYRLSRSEPDGEALLLSAARQSGMDSSANSIGSLKQSNPPSSVSRYNPSNSSGQPNPSRSAGRSDSAGSGDTGGFSASSSLNSGSDEKVAIDFLMVIRNHLAMVKNKESVLEFSCRTN</sequence>
<dbReference type="Proteomes" id="UP000671908">
    <property type="component" value="Chromosome"/>
</dbReference>
<dbReference type="AlphaFoldDB" id="A0A975F510"/>
<evidence type="ECO:0000313" key="2">
    <source>
        <dbReference type="EMBL" id="QTQ14794.1"/>
    </source>
</evidence>
<accession>A0A975F510</accession>
<evidence type="ECO:0000313" key="3">
    <source>
        <dbReference type="Proteomes" id="UP000671908"/>
    </source>
</evidence>
<dbReference type="EMBL" id="CP054142">
    <property type="protein sequence ID" value="QTQ14794.1"/>
    <property type="molecule type" value="Genomic_DNA"/>
</dbReference>
<protein>
    <submittedName>
        <fullName evidence="2">Uncharacterized protein</fullName>
    </submittedName>
</protein>
<reference evidence="2 3" key="1">
    <citation type="journal article" date="2021" name="Microbiol. Resour. Announc.">
        <title>Complete Genome Sequences of Three Human Oral Treponema parvum Isolates.</title>
        <authorList>
            <person name="Zeng H."/>
            <person name="Watt R.M."/>
        </authorList>
    </citation>
    <scope>NUCLEOTIDE SEQUENCE [LARGE SCALE GENOMIC DNA]</scope>
    <source>
        <strain evidence="2 3">ATCC 700770</strain>
    </source>
</reference>
<feature type="region of interest" description="Disordered" evidence="1">
    <location>
        <begin position="312"/>
        <end position="370"/>
    </location>
</feature>
<feature type="compositionally biased region" description="Polar residues" evidence="1">
    <location>
        <begin position="312"/>
        <end position="324"/>
    </location>
</feature>
<dbReference type="KEGG" id="tpav:HRQ91_10145"/>
<feature type="compositionally biased region" description="Low complexity" evidence="1">
    <location>
        <begin position="325"/>
        <end position="370"/>
    </location>
</feature>
<name>A0A975F510_9SPIR</name>
<evidence type="ECO:0000256" key="1">
    <source>
        <dbReference type="SAM" id="MobiDB-lite"/>
    </source>
</evidence>
<feature type="region of interest" description="Disordered" evidence="1">
    <location>
        <begin position="81"/>
        <end position="107"/>
    </location>
</feature>
<dbReference type="RefSeq" id="WP_210119435.1">
    <property type="nucleotide sequence ID" value="NZ_CP054142.1"/>
</dbReference>
<organism evidence="2 3">
    <name type="scientific">Treponema parvum</name>
    <dbReference type="NCBI Taxonomy" id="138851"/>
    <lineage>
        <taxon>Bacteria</taxon>
        <taxon>Pseudomonadati</taxon>
        <taxon>Spirochaetota</taxon>
        <taxon>Spirochaetia</taxon>
        <taxon>Spirochaetales</taxon>
        <taxon>Treponemataceae</taxon>
        <taxon>Treponema</taxon>
    </lineage>
</organism>
<proteinExistence type="predicted"/>